<dbReference type="InterPro" id="IPR003346">
    <property type="entry name" value="Transposase_20"/>
</dbReference>
<dbReference type="InterPro" id="IPR002525">
    <property type="entry name" value="Transp_IS110-like_N"/>
</dbReference>
<comment type="caution">
    <text evidence="3">The sequence shown here is derived from an EMBL/GenBank/DDBJ whole genome shotgun (WGS) entry which is preliminary data.</text>
</comment>
<evidence type="ECO:0000313" key="3">
    <source>
        <dbReference type="EMBL" id="GGX41269.1"/>
    </source>
</evidence>
<gene>
    <name evidence="3" type="ORF">GCM10007392_05200</name>
</gene>
<dbReference type="InterPro" id="IPR047650">
    <property type="entry name" value="Transpos_IS110"/>
</dbReference>
<dbReference type="PANTHER" id="PTHR33055:SF3">
    <property type="entry name" value="PUTATIVE TRANSPOSASE FOR IS117-RELATED"/>
    <property type="match status" value="1"/>
</dbReference>
<protein>
    <submittedName>
        <fullName evidence="3">Transposase for insertion sequence element IS1111A</fullName>
    </submittedName>
</protein>
<sequence>MAKVTTIGIDLAKNEFALYALGPKGQCGWKRKVRRKQLLNQLSKLTPCTVAMEACGGSHYWARQIQARGHEVVLLPPQHVKGYLRGQKNDYNDAMAIAEACEHRRIRPVPIKSVEQQDVQMLHKLRRSVSNERTRMSNRLRGLLAEYGVIIPKGITALRQELPLALEDAENGLSARARELLHRQYQRFLDAEEELAWYDREVERLAKEDEVCQRLDELPGVGPMVASVLKSWMGDGHQFHRGRDAAAALGLVPKQNSTGGKELLLGISKRGDPYVRAQLVHGARAVVSRVDRKSDPLSRWVQRVKAQRGFNKATVALANKLVRMAWVIIARGERYRPIEERLAG</sequence>
<evidence type="ECO:0000259" key="1">
    <source>
        <dbReference type="Pfam" id="PF01548"/>
    </source>
</evidence>
<dbReference type="GO" id="GO:0006313">
    <property type="term" value="P:DNA transposition"/>
    <property type="evidence" value="ECO:0007669"/>
    <property type="project" value="InterPro"/>
</dbReference>
<dbReference type="NCBIfam" id="NF033542">
    <property type="entry name" value="transpos_IS110"/>
    <property type="match status" value="1"/>
</dbReference>
<feature type="domain" description="Transposase IS110-like N-terminal" evidence="1">
    <location>
        <begin position="7"/>
        <end position="147"/>
    </location>
</feature>
<dbReference type="GO" id="GO:0004803">
    <property type="term" value="F:transposase activity"/>
    <property type="evidence" value="ECO:0007669"/>
    <property type="project" value="InterPro"/>
</dbReference>
<proteinExistence type="predicted"/>
<name>A0A918K189_9GAMM</name>
<dbReference type="AlphaFoldDB" id="A0A918K189"/>
<feature type="domain" description="Transposase IS116/IS110/IS902 C-terminal" evidence="2">
    <location>
        <begin position="212"/>
        <end position="293"/>
    </location>
</feature>
<dbReference type="RefSeq" id="WP_189606915.1">
    <property type="nucleotide sequence ID" value="NZ_BMXR01000001.1"/>
</dbReference>
<dbReference type="Pfam" id="PF02371">
    <property type="entry name" value="Transposase_20"/>
    <property type="match status" value="1"/>
</dbReference>
<dbReference type="Proteomes" id="UP000626148">
    <property type="component" value="Unassembled WGS sequence"/>
</dbReference>
<dbReference type="GO" id="GO:0003677">
    <property type="term" value="F:DNA binding"/>
    <property type="evidence" value="ECO:0007669"/>
    <property type="project" value="InterPro"/>
</dbReference>
<evidence type="ECO:0000313" key="4">
    <source>
        <dbReference type="Proteomes" id="UP000626148"/>
    </source>
</evidence>
<evidence type="ECO:0000259" key="2">
    <source>
        <dbReference type="Pfam" id="PF02371"/>
    </source>
</evidence>
<reference evidence="3" key="2">
    <citation type="submission" date="2020-09" db="EMBL/GenBank/DDBJ databases">
        <authorList>
            <person name="Sun Q."/>
            <person name="Kim S."/>
        </authorList>
    </citation>
    <scope>NUCLEOTIDE SEQUENCE</scope>
    <source>
        <strain evidence="3">KCTC 22169</strain>
    </source>
</reference>
<dbReference type="PANTHER" id="PTHR33055">
    <property type="entry name" value="TRANSPOSASE FOR INSERTION SEQUENCE ELEMENT IS1111A"/>
    <property type="match status" value="1"/>
</dbReference>
<reference evidence="3" key="1">
    <citation type="journal article" date="2014" name="Int. J. Syst. Evol. Microbiol.">
        <title>Complete genome sequence of Corynebacterium casei LMG S-19264T (=DSM 44701T), isolated from a smear-ripened cheese.</title>
        <authorList>
            <consortium name="US DOE Joint Genome Institute (JGI-PGF)"/>
            <person name="Walter F."/>
            <person name="Albersmeier A."/>
            <person name="Kalinowski J."/>
            <person name="Ruckert C."/>
        </authorList>
    </citation>
    <scope>NUCLEOTIDE SEQUENCE</scope>
    <source>
        <strain evidence="3">KCTC 22169</strain>
    </source>
</reference>
<organism evidence="3 4">
    <name type="scientific">Saccharospirillum salsuginis</name>
    <dbReference type="NCBI Taxonomy" id="418750"/>
    <lineage>
        <taxon>Bacteria</taxon>
        <taxon>Pseudomonadati</taxon>
        <taxon>Pseudomonadota</taxon>
        <taxon>Gammaproteobacteria</taxon>
        <taxon>Oceanospirillales</taxon>
        <taxon>Saccharospirillaceae</taxon>
        <taxon>Saccharospirillum</taxon>
    </lineage>
</organism>
<dbReference type="EMBL" id="BMXR01000001">
    <property type="protein sequence ID" value="GGX41269.1"/>
    <property type="molecule type" value="Genomic_DNA"/>
</dbReference>
<keyword evidence="4" id="KW-1185">Reference proteome</keyword>
<dbReference type="Pfam" id="PF01548">
    <property type="entry name" value="DEDD_Tnp_IS110"/>
    <property type="match status" value="1"/>
</dbReference>
<accession>A0A918K189</accession>